<evidence type="ECO:0000256" key="1">
    <source>
        <dbReference type="SAM" id="Phobius"/>
    </source>
</evidence>
<feature type="transmembrane region" description="Helical" evidence="1">
    <location>
        <begin position="130"/>
        <end position="151"/>
    </location>
</feature>
<feature type="transmembrane region" description="Helical" evidence="1">
    <location>
        <begin position="238"/>
        <end position="255"/>
    </location>
</feature>
<evidence type="ECO:0000313" key="2">
    <source>
        <dbReference type="EMBL" id="MDE5412077.1"/>
    </source>
</evidence>
<dbReference type="PANTHER" id="PTHR39419">
    <property type="entry name" value="SLL0814 PROTEIN"/>
    <property type="match status" value="1"/>
</dbReference>
<keyword evidence="1" id="KW-0472">Membrane</keyword>
<gene>
    <name evidence="2" type="ORF">N7Z68_01590</name>
</gene>
<dbReference type="PANTHER" id="PTHR39419:SF1">
    <property type="entry name" value="SLL0814 PROTEIN"/>
    <property type="match status" value="1"/>
</dbReference>
<protein>
    <submittedName>
        <fullName evidence="2">Carotenoid biosynthesis protein</fullName>
    </submittedName>
</protein>
<dbReference type="Pfam" id="PF04240">
    <property type="entry name" value="Caroten_synth"/>
    <property type="match status" value="1"/>
</dbReference>
<keyword evidence="1" id="KW-0812">Transmembrane</keyword>
<keyword evidence="1" id="KW-1133">Transmembrane helix</keyword>
<dbReference type="InterPro" id="IPR007354">
    <property type="entry name" value="CruF-like"/>
</dbReference>
<feature type="transmembrane region" description="Helical" evidence="1">
    <location>
        <begin position="98"/>
        <end position="118"/>
    </location>
</feature>
<feature type="transmembrane region" description="Helical" evidence="1">
    <location>
        <begin position="7"/>
        <end position="27"/>
    </location>
</feature>
<keyword evidence="3" id="KW-1185">Reference proteome</keyword>
<dbReference type="Proteomes" id="UP001148125">
    <property type="component" value="Unassembled WGS sequence"/>
</dbReference>
<accession>A0ABT5VBK1</accession>
<dbReference type="EMBL" id="JAOTPO010000001">
    <property type="protein sequence ID" value="MDE5412077.1"/>
    <property type="molecule type" value="Genomic_DNA"/>
</dbReference>
<feature type="transmembrane region" description="Helical" evidence="1">
    <location>
        <begin position="215"/>
        <end position="232"/>
    </location>
</feature>
<proteinExistence type="predicted"/>
<organism evidence="2 3">
    <name type="scientific">Alkalihalobacterium chitinilyticum</name>
    <dbReference type="NCBI Taxonomy" id="2980103"/>
    <lineage>
        <taxon>Bacteria</taxon>
        <taxon>Bacillati</taxon>
        <taxon>Bacillota</taxon>
        <taxon>Bacilli</taxon>
        <taxon>Bacillales</taxon>
        <taxon>Bacillaceae</taxon>
        <taxon>Alkalihalobacterium</taxon>
    </lineage>
</organism>
<feature type="transmembrane region" description="Helical" evidence="1">
    <location>
        <begin position="33"/>
        <end position="52"/>
    </location>
</feature>
<comment type="caution">
    <text evidence="2">The sequence shown here is derived from an EMBL/GenBank/DDBJ whole genome shotgun (WGS) entry which is preliminary data.</text>
</comment>
<evidence type="ECO:0000313" key="3">
    <source>
        <dbReference type="Proteomes" id="UP001148125"/>
    </source>
</evidence>
<feature type="transmembrane region" description="Helical" evidence="1">
    <location>
        <begin position="59"/>
        <end position="78"/>
    </location>
</feature>
<feature type="transmembrane region" description="Helical" evidence="1">
    <location>
        <begin position="171"/>
        <end position="195"/>
    </location>
</feature>
<reference evidence="2" key="1">
    <citation type="submission" date="2024-05" db="EMBL/GenBank/DDBJ databases">
        <title>Alkalihalobacillus sp. strain MEB203 novel alkaliphilic bacterium from Lonar Lake, India.</title>
        <authorList>
            <person name="Joshi A."/>
            <person name="Thite S."/>
            <person name="Mengade P."/>
        </authorList>
    </citation>
    <scope>NUCLEOTIDE SEQUENCE</scope>
    <source>
        <strain evidence="2">MEB 203</strain>
    </source>
</reference>
<sequence length="262" mass="30193">MKTEEFTYRVFIFWYVVGIILLSLDVLPPWLDWANAVFLILAGILGGIYFILQYGSPLGWTAIVVIFVFTIVAESLGVEYGLFFGDYYYEPDFGVHLLNVPITIGFAWLMVMATTHVIAKGIVQSLPYKWLVLLVYPLLGAIAAVIMDLAIDPVAYQVKQYWIWMGDGGYYGVPFSNFVGWFIISFILHVFLYLLFHLKHVWNKKSIKPWEFRMVLLYVQIIIMFVVIALTANLWMAAFLPLILMAKLLVIYFLMRGARKND</sequence>
<name>A0ABT5VBK1_9BACI</name>
<dbReference type="RefSeq" id="WP_275116698.1">
    <property type="nucleotide sequence ID" value="NZ_JAOTPO010000001.1"/>
</dbReference>